<evidence type="ECO:0000259" key="1">
    <source>
        <dbReference type="Pfam" id="PF13280"/>
    </source>
</evidence>
<reference evidence="3" key="1">
    <citation type="submission" date="2018-06" db="EMBL/GenBank/DDBJ databases">
        <authorList>
            <person name="Zhirakovskaya E."/>
        </authorList>
    </citation>
    <scope>NUCLEOTIDE SEQUENCE</scope>
</reference>
<dbReference type="PANTHER" id="PTHR34580:SF1">
    <property type="entry name" value="PROTEIN PAFC"/>
    <property type="match status" value="1"/>
</dbReference>
<dbReference type="InterPro" id="IPR026881">
    <property type="entry name" value="WYL_dom"/>
</dbReference>
<accession>A0A3B0SLG7</accession>
<feature type="domain" description="PafC HTH" evidence="2">
    <location>
        <begin position="8"/>
        <end position="120"/>
    </location>
</feature>
<dbReference type="Pfam" id="PF13280">
    <property type="entry name" value="WYL"/>
    <property type="match status" value="1"/>
</dbReference>
<proteinExistence type="predicted"/>
<name>A0A3B0SLG7_9ZZZZ</name>
<evidence type="ECO:0000259" key="2">
    <source>
        <dbReference type="Pfam" id="PF19187"/>
    </source>
</evidence>
<feature type="domain" description="WYL" evidence="1">
    <location>
        <begin position="140"/>
        <end position="206"/>
    </location>
</feature>
<dbReference type="PIRSF" id="PIRSF016838">
    <property type="entry name" value="PafC"/>
    <property type="match status" value="1"/>
</dbReference>
<evidence type="ECO:0008006" key="4">
    <source>
        <dbReference type="Google" id="ProtNLM"/>
    </source>
</evidence>
<dbReference type="PANTHER" id="PTHR34580">
    <property type="match status" value="1"/>
</dbReference>
<dbReference type="InterPro" id="IPR051534">
    <property type="entry name" value="CBASS_pafABC_assoc_protein"/>
</dbReference>
<protein>
    <recommendedName>
        <fullName evidence="4">WYL domain-containing protein</fullName>
    </recommendedName>
</protein>
<dbReference type="InterPro" id="IPR043839">
    <property type="entry name" value="PafC_HTH"/>
</dbReference>
<evidence type="ECO:0000313" key="3">
    <source>
        <dbReference type="EMBL" id="VAW01559.1"/>
    </source>
</evidence>
<dbReference type="Pfam" id="PF19187">
    <property type="entry name" value="HTH_PafC"/>
    <property type="match status" value="1"/>
</dbReference>
<dbReference type="PROSITE" id="PS52050">
    <property type="entry name" value="WYL"/>
    <property type="match status" value="1"/>
</dbReference>
<dbReference type="EMBL" id="UOEK01000214">
    <property type="protein sequence ID" value="VAW01559.1"/>
    <property type="molecule type" value="Genomic_DNA"/>
</dbReference>
<sequence length="313" mass="34713">MSSPKTVQRLFRILSMLPWVIANPGSTVREVVERFDYSSPKQLAADLDLVFVCGLPGYGPGELMVAYIDDDEVVVELADYFSRPIRLTPPEALQLIGAGRAVLSSGAAPEALERAVQKLEHMLFSDVDQVLTVDLSEPPLLQELRSAVERKGVVTITYTALGSGDTTVRDIEPWQLQSTLGNWYLTAWCHRADAERVFRLDRIQRVVNTDGVAEAVRRVDSIAIGYTPNAGETIATLRLGERARWVSQYYPVDVVSDDEGDTVVRLSAYDPNVAAKLLIRLGSHAELLDGERVAVAYEELQRQILSRYPEAVE</sequence>
<organism evidence="3">
    <name type="scientific">hydrothermal vent metagenome</name>
    <dbReference type="NCBI Taxonomy" id="652676"/>
    <lineage>
        <taxon>unclassified sequences</taxon>
        <taxon>metagenomes</taxon>
        <taxon>ecological metagenomes</taxon>
    </lineage>
</organism>
<dbReference type="InterPro" id="IPR028349">
    <property type="entry name" value="PafC-like"/>
</dbReference>
<dbReference type="AlphaFoldDB" id="A0A3B0SLG7"/>
<gene>
    <name evidence="3" type="ORF">MNBD_ACTINO02-491</name>
</gene>